<accession>A0A7I8WDP6</accession>
<keyword evidence="1" id="KW-0472">Membrane</keyword>
<dbReference type="SMART" id="SM00034">
    <property type="entry name" value="CLECT"/>
    <property type="match status" value="1"/>
</dbReference>
<dbReference type="InterPro" id="IPR050111">
    <property type="entry name" value="C-type_lectin/snaclec_domain"/>
</dbReference>
<dbReference type="Proteomes" id="UP000549394">
    <property type="component" value="Unassembled WGS sequence"/>
</dbReference>
<evidence type="ECO:0000259" key="2">
    <source>
        <dbReference type="PROSITE" id="PS50041"/>
    </source>
</evidence>
<keyword evidence="1" id="KW-0812">Transmembrane</keyword>
<dbReference type="InterPro" id="IPR016187">
    <property type="entry name" value="CTDL_fold"/>
</dbReference>
<organism evidence="3 4">
    <name type="scientific">Dimorphilus gyrociliatus</name>
    <dbReference type="NCBI Taxonomy" id="2664684"/>
    <lineage>
        <taxon>Eukaryota</taxon>
        <taxon>Metazoa</taxon>
        <taxon>Spiralia</taxon>
        <taxon>Lophotrochozoa</taxon>
        <taxon>Annelida</taxon>
        <taxon>Polychaeta</taxon>
        <taxon>Polychaeta incertae sedis</taxon>
        <taxon>Dinophilidae</taxon>
        <taxon>Dimorphilus</taxon>
    </lineage>
</organism>
<evidence type="ECO:0000313" key="3">
    <source>
        <dbReference type="EMBL" id="CAD5126315.1"/>
    </source>
</evidence>
<dbReference type="Gene3D" id="3.10.100.10">
    <property type="entry name" value="Mannose-Binding Protein A, subunit A"/>
    <property type="match status" value="2"/>
</dbReference>
<dbReference type="CDD" id="cd00037">
    <property type="entry name" value="CLECT"/>
    <property type="match status" value="2"/>
</dbReference>
<dbReference type="AlphaFoldDB" id="A0A7I8WDP6"/>
<gene>
    <name evidence="3" type="ORF">DGYR_LOCUS13563</name>
</gene>
<dbReference type="EMBL" id="CAJFCJ010000041">
    <property type="protein sequence ID" value="CAD5126315.1"/>
    <property type="molecule type" value="Genomic_DNA"/>
</dbReference>
<reference evidence="3 4" key="1">
    <citation type="submission" date="2020-08" db="EMBL/GenBank/DDBJ databases">
        <authorList>
            <person name="Hejnol A."/>
        </authorList>
    </citation>
    <scope>NUCLEOTIDE SEQUENCE [LARGE SCALE GENOMIC DNA]</scope>
</reference>
<keyword evidence="1" id="KW-1133">Transmembrane helix</keyword>
<feature type="domain" description="C-type lectin" evidence="2">
    <location>
        <begin position="164"/>
        <end position="272"/>
    </location>
</feature>
<proteinExistence type="predicted"/>
<protein>
    <submittedName>
        <fullName evidence="3">DgyrCDS14468</fullName>
    </submittedName>
</protein>
<comment type="caution">
    <text evidence="3">The sequence shown here is derived from an EMBL/GenBank/DDBJ whole genome shotgun (WGS) entry which is preliminary data.</text>
</comment>
<evidence type="ECO:0000313" key="4">
    <source>
        <dbReference type="Proteomes" id="UP000549394"/>
    </source>
</evidence>
<name>A0A7I8WDP6_9ANNE</name>
<keyword evidence="4" id="KW-1185">Reference proteome</keyword>
<dbReference type="InterPro" id="IPR001304">
    <property type="entry name" value="C-type_lectin-like"/>
</dbReference>
<feature type="domain" description="C-type lectin" evidence="2">
    <location>
        <begin position="50"/>
        <end position="153"/>
    </location>
</feature>
<feature type="transmembrane region" description="Helical" evidence="1">
    <location>
        <begin position="298"/>
        <end position="320"/>
    </location>
</feature>
<dbReference type="PANTHER" id="PTHR22803">
    <property type="entry name" value="MANNOSE, PHOSPHOLIPASE, LECTIN RECEPTOR RELATED"/>
    <property type="match status" value="1"/>
</dbReference>
<evidence type="ECO:0000256" key="1">
    <source>
        <dbReference type="SAM" id="Phobius"/>
    </source>
</evidence>
<dbReference type="PROSITE" id="PS50041">
    <property type="entry name" value="C_TYPE_LECTIN_2"/>
    <property type="match status" value="2"/>
</dbReference>
<dbReference type="InterPro" id="IPR016186">
    <property type="entry name" value="C-type_lectin-like/link_sf"/>
</dbReference>
<dbReference type="SUPFAM" id="SSF56436">
    <property type="entry name" value="C-type lectin-like"/>
    <property type="match status" value="2"/>
</dbReference>
<sequence length="355" mass="41193">MINIPYGNGIWFDLLKKSRHDPWLWADNTPYSLNEYNNWFTEYQTEEMNLASINSAGLNSGLRYHIINSDKYYWIGMNRINDTENFPKMTKIVLPFLQEEHGVDLNRQSAFHSFTWMDDSPVTFEYWRKPDSNDGNCAVITFNPEQRRTGFWSKSKYIDVWELYGNKCFLFPSAKYEDYQQAAQFCRRVSGTLAEIRTFEENTFIEKYAKKYFLSFIKGLWIGLRKTNTSNYIWQSGNKPEFEYWYDLDDKKGNCVSLNTSLYGHWTSHSCDGKYFPFVCQVDVIKADSSGMTIGAKVGLGIGIAIGVFILIGTFGGVSYKRQSSRESPKKIFHNRASSFGSTTEMSKYYNEATA</sequence>
<dbReference type="OrthoDB" id="6142940at2759"/>
<dbReference type="Pfam" id="PF00059">
    <property type="entry name" value="Lectin_C"/>
    <property type="match status" value="1"/>
</dbReference>